<evidence type="ECO:0000256" key="6">
    <source>
        <dbReference type="ARBA" id="ARBA00023136"/>
    </source>
</evidence>
<keyword evidence="3 10" id="KW-0812">Transmembrane</keyword>
<feature type="transmembrane region" description="Helical" evidence="10">
    <location>
        <begin position="78"/>
        <end position="99"/>
    </location>
</feature>
<dbReference type="InterPro" id="IPR014743">
    <property type="entry name" value="Cl-channel_core"/>
</dbReference>
<evidence type="ECO:0000256" key="5">
    <source>
        <dbReference type="ARBA" id="ARBA00023065"/>
    </source>
</evidence>
<comment type="subcellular location">
    <subcellularLocation>
        <location evidence="1">Membrane</location>
        <topology evidence="1">Multi-pass membrane protein</topology>
    </subcellularLocation>
</comment>
<dbReference type="CDD" id="cd00400">
    <property type="entry name" value="Voltage_gated_ClC"/>
    <property type="match status" value="1"/>
</dbReference>
<keyword evidence="6 10" id="KW-0472">Membrane</keyword>
<dbReference type="Pfam" id="PF00654">
    <property type="entry name" value="Voltage_CLC"/>
    <property type="match status" value="1"/>
</dbReference>
<evidence type="ECO:0000256" key="7">
    <source>
        <dbReference type="ARBA" id="ARBA00023173"/>
    </source>
</evidence>
<evidence type="ECO:0000256" key="4">
    <source>
        <dbReference type="ARBA" id="ARBA00022989"/>
    </source>
</evidence>
<accession>A0A383AXS2</accession>
<organism evidence="11">
    <name type="scientific">marine metagenome</name>
    <dbReference type="NCBI Taxonomy" id="408172"/>
    <lineage>
        <taxon>unclassified sequences</taxon>
        <taxon>metagenomes</taxon>
        <taxon>ecological metagenomes</taxon>
    </lineage>
</organism>
<feature type="transmembrane region" description="Helical" evidence="10">
    <location>
        <begin position="6"/>
        <end position="28"/>
    </location>
</feature>
<dbReference type="AlphaFoldDB" id="A0A383AXS2"/>
<name>A0A383AXS2_9ZZZZ</name>
<gene>
    <name evidence="11" type="ORF">METZ01_LOCUS465298</name>
</gene>
<sequence length="249" mass="25655">SKDVLIACGVAAAISAGFNAPIAGIIFAHEALLRRFSIGAVAPISVSSIVASAFNQYLFGSNLAFNVPTPEIELASVVPFVIIFAPLCSAAAILYMVTLRKFQSVSANSRFSFNSLILFTAIVGGTIGTFIPEVLGLGGTQINQIINAAFSIEFLLIILFGKILMTSMCIGFGFFGGVFGPALFIGAALGGLLSGLLFQIGLPADYISIISVASMAAVGSSVIGAPITVVLIVVELTGSYEFGLMALLS</sequence>
<evidence type="ECO:0000313" key="11">
    <source>
        <dbReference type="EMBL" id="SVE12444.1"/>
    </source>
</evidence>
<evidence type="ECO:0000256" key="9">
    <source>
        <dbReference type="ARBA" id="ARBA00023303"/>
    </source>
</evidence>
<evidence type="ECO:0000256" key="8">
    <source>
        <dbReference type="ARBA" id="ARBA00023214"/>
    </source>
</evidence>
<evidence type="ECO:0000256" key="3">
    <source>
        <dbReference type="ARBA" id="ARBA00022692"/>
    </source>
</evidence>
<evidence type="ECO:0000256" key="2">
    <source>
        <dbReference type="ARBA" id="ARBA00022448"/>
    </source>
</evidence>
<keyword evidence="2" id="KW-0813">Transport</keyword>
<dbReference type="PANTHER" id="PTHR43427:SF6">
    <property type="entry name" value="CHLORIDE CHANNEL PROTEIN CLC-E"/>
    <property type="match status" value="1"/>
</dbReference>
<dbReference type="PANTHER" id="PTHR43427">
    <property type="entry name" value="CHLORIDE CHANNEL PROTEIN CLC-E"/>
    <property type="match status" value="1"/>
</dbReference>
<feature type="transmembrane region" description="Helical" evidence="10">
    <location>
        <begin position="144"/>
        <end position="165"/>
    </location>
</feature>
<keyword evidence="5" id="KW-0406">Ion transport</keyword>
<dbReference type="InterPro" id="IPR050368">
    <property type="entry name" value="ClC-type_chloride_channel"/>
</dbReference>
<evidence type="ECO:0000256" key="10">
    <source>
        <dbReference type="SAM" id="Phobius"/>
    </source>
</evidence>
<keyword evidence="4 10" id="KW-1133">Transmembrane helix</keyword>
<proteinExistence type="predicted"/>
<protein>
    <recommendedName>
        <fullName evidence="12">Chloride channel protein</fullName>
    </recommendedName>
</protein>
<dbReference type="InterPro" id="IPR001807">
    <property type="entry name" value="ClC"/>
</dbReference>
<feature type="transmembrane region" description="Helical" evidence="10">
    <location>
        <begin position="111"/>
        <end position="132"/>
    </location>
</feature>
<dbReference type="Gene3D" id="1.10.3080.10">
    <property type="entry name" value="Clc chloride channel"/>
    <property type="match status" value="1"/>
</dbReference>
<evidence type="ECO:0000256" key="1">
    <source>
        <dbReference type="ARBA" id="ARBA00004141"/>
    </source>
</evidence>
<reference evidence="11" key="1">
    <citation type="submission" date="2018-05" db="EMBL/GenBank/DDBJ databases">
        <authorList>
            <person name="Lanie J.A."/>
            <person name="Ng W.-L."/>
            <person name="Kazmierczak K.M."/>
            <person name="Andrzejewski T.M."/>
            <person name="Davidsen T.M."/>
            <person name="Wayne K.J."/>
            <person name="Tettelin H."/>
            <person name="Glass J.I."/>
            <person name="Rusch D."/>
            <person name="Podicherti R."/>
            <person name="Tsui H.-C.T."/>
            <person name="Winkler M.E."/>
        </authorList>
    </citation>
    <scope>NUCLEOTIDE SEQUENCE</scope>
</reference>
<dbReference type="PRINTS" id="PR00762">
    <property type="entry name" value="CLCHANNEL"/>
</dbReference>
<dbReference type="GO" id="GO:0034707">
    <property type="term" value="C:chloride channel complex"/>
    <property type="evidence" value="ECO:0007669"/>
    <property type="project" value="UniProtKB-KW"/>
</dbReference>
<dbReference type="EMBL" id="UINC01195738">
    <property type="protein sequence ID" value="SVE12444.1"/>
    <property type="molecule type" value="Genomic_DNA"/>
</dbReference>
<keyword evidence="8" id="KW-0868">Chloride</keyword>
<dbReference type="SUPFAM" id="SSF81340">
    <property type="entry name" value="Clc chloride channel"/>
    <property type="match status" value="1"/>
</dbReference>
<feature type="transmembrane region" description="Helical" evidence="10">
    <location>
        <begin position="40"/>
        <end position="58"/>
    </location>
</feature>
<dbReference type="GO" id="GO:0005254">
    <property type="term" value="F:chloride channel activity"/>
    <property type="evidence" value="ECO:0007669"/>
    <property type="project" value="UniProtKB-KW"/>
</dbReference>
<keyword evidence="7" id="KW-0869">Chloride channel</keyword>
<evidence type="ECO:0008006" key="12">
    <source>
        <dbReference type="Google" id="ProtNLM"/>
    </source>
</evidence>
<feature type="non-terminal residue" evidence="11">
    <location>
        <position position="249"/>
    </location>
</feature>
<keyword evidence="9" id="KW-0407">Ion channel</keyword>
<feature type="transmembrane region" description="Helical" evidence="10">
    <location>
        <begin position="172"/>
        <end position="200"/>
    </location>
</feature>
<feature type="non-terminal residue" evidence="11">
    <location>
        <position position="1"/>
    </location>
</feature>
<feature type="transmembrane region" description="Helical" evidence="10">
    <location>
        <begin position="206"/>
        <end position="234"/>
    </location>
</feature>